<evidence type="ECO:0000313" key="2">
    <source>
        <dbReference type="Proteomes" id="UP001560019"/>
    </source>
</evidence>
<keyword evidence="2" id="KW-1185">Reference proteome</keyword>
<proteinExistence type="predicted"/>
<accession>A0ABV3XNP3</accession>
<name>A0ABV3XNP3_9RHOB</name>
<dbReference type="RefSeq" id="WP_125404007.1">
    <property type="nucleotide sequence ID" value="NZ_JBEHHI010000001.1"/>
</dbReference>
<organism evidence="1 2">
    <name type="scientific">Rhodovulum iodosum</name>
    <dbReference type="NCBI Taxonomy" id="68291"/>
    <lineage>
        <taxon>Bacteria</taxon>
        <taxon>Pseudomonadati</taxon>
        <taxon>Pseudomonadota</taxon>
        <taxon>Alphaproteobacteria</taxon>
        <taxon>Rhodobacterales</taxon>
        <taxon>Paracoccaceae</taxon>
        <taxon>Rhodovulum</taxon>
    </lineage>
</organism>
<comment type="caution">
    <text evidence="1">The sequence shown here is derived from an EMBL/GenBank/DDBJ whole genome shotgun (WGS) entry which is preliminary data.</text>
</comment>
<evidence type="ECO:0000313" key="1">
    <source>
        <dbReference type="EMBL" id="MEX5726728.1"/>
    </source>
</evidence>
<gene>
    <name evidence="1" type="ORF">Ga0609869_000081</name>
</gene>
<dbReference type="EMBL" id="JBEHHI010000001">
    <property type="protein sequence ID" value="MEX5726728.1"/>
    <property type="molecule type" value="Genomic_DNA"/>
</dbReference>
<protein>
    <recommendedName>
        <fullName evidence="3">Lipoprotein</fullName>
    </recommendedName>
</protein>
<evidence type="ECO:0008006" key="3">
    <source>
        <dbReference type="Google" id="ProtNLM"/>
    </source>
</evidence>
<reference evidence="1 2" key="1">
    <citation type="submission" date="2024-06" db="EMBL/GenBank/DDBJ databases">
        <title>Genome of Rhodovulum iodosum, a marine photoferrotroph.</title>
        <authorList>
            <person name="Bianchini G."/>
            <person name="Nikeleit V."/>
            <person name="Kappler A."/>
            <person name="Bryce C."/>
            <person name="Sanchez-Baracaldo P."/>
        </authorList>
    </citation>
    <scope>NUCLEOTIDE SEQUENCE [LARGE SCALE GENOMIC DNA]</scope>
    <source>
        <strain evidence="1 2">UT/N1</strain>
    </source>
</reference>
<sequence>MGAFMASAVVLSGCSTRKIADNTTDAVVFVGKTAVNTAAGAGQLVMRGAAAGARRLQEPAQGYPAGTVVCLNDAGEISAAAVTDGDEGVCPPQEF</sequence>
<dbReference type="Proteomes" id="UP001560019">
    <property type="component" value="Unassembled WGS sequence"/>
</dbReference>